<dbReference type="EMBL" id="LVHD01000018">
    <property type="protein sequence ID" value="OAG76638.1"/>
    <property type="molecule type" value="Genomic_DNA"/>
</dbReference>
<evidence type="ECO:0000256" key="1">
    <source>
        <dbReference type="SAM" id="MobiDB-lite"/>
    </source>
</evidence>
<sequence>MVSRKKNEDEKLSQRMARLEKIIVFSLLNEDNYISPQFRSIILRYLHDIKEESNDYYDIDIYNILAEEVLHLRGQRLKRIEKIQRQQDALREELQKDFTGLSGRLNEVVQTVGSLEKDQKTLSANTHAWLAAQSLGIDTSEIRLSRFVPLRVYLSDTPGSAVEDTSRAINDLLEAYGFEVTDDFPPIHGSWFKRWFAKSKDVLTQPEVAERLQKVERAVELKGLDIPQAEIDAKKADAVSKLMDSVKDVPNAAIQVGSILLIKINTPAGPSIQVRTLTQAELILLENNQKLLASPENIMERLSEICQARNQDSSSRMSAENTGIVKQTAPATNKGNAAYLEYVNGSQQHSETRNGGDETEVSNVRNLTNGMTIGQLPPPSDNRGDIR</sequence>
<dbReference type="eggNOG" id="ENOG5033HF8">
    <property type="taxonomic scope" value="Bacteria"/>
</dbReference>
<protein>
    <submittedName>
        <fullName evidence="2">Uncharacterized protein</fullName>
    </submittedName>
</protein>
<feature type="compositionally biased region" description="Polar residues" evidence="1">
    <location>
        <begin position="361"/>
        <end position="372"/>
    </location>
</feature>
<evidence type="ECO:0000313" key="3">
    <source>
        <dbReference type="Proteomes" id="UP000077349"/>
    </source>
</evidence>
<dbReference type="AlphaFoldDB" id="A0A087PM96"/>
<feature type="region of interest" description="Disordered" evidence="1">
    <location>
        <begin position="346"/>
        <end position="387"/>
    </location>
</feature>
<dbReference type="Proteomes" id="UP000077349">
    <property type="component" value="Unassembled WGS sequence"/>
</dbReference>
<reference evidence="2 3" key="1">
    <citation type="submission" date="2016-03" db="EMBL/GenBank/DDBJ databases">
        <title>Draft genome sequence of Acetobacter malorum CECT 7742, a strain isolated from strawberry vinegar.</title>
        <authorList>
            <person name="Sainz F."/>
            <person name="Mas A."/>
            <person name="Torija M.J."/>
        </authorList>
    </citation>
    <scope>NUCLEOTIDE SEQUENCE [LARGE SCALE GENOMIC DNA]</scope>
    <source>
        <strain evidence="2 3">CECT 7742</strain>
    </source>
</reference>
<accession>A0A087PM96</accession>
<comment type="caution">
    <text evidence="2">The sequence shown here is derived from an EMBL/GenBank/DDBJ whole genome shotgun (WGS) entry which is preliminary data.</text>
</comment>
<name>A0A087PM96_9PROT</name>
<evidence type="ECO:0000313" key="2">
    <source>
        <dbReference type="EMBL" id="OAG76638.1"/>
    </source>
</evidence>
<dbReference type="PATRIC" id="fig|178901.10.peg.2444"/>
<gene>
    <name evidence="2" type="ORF">Amal_02412</name>
</gene>
<organism evidence="2 3">
    <name type="scientific">Acetobacter malorum</name>
    <dbReference type="NCBI Taxonomy" id="178901"/>
    <lineage>
        <taxon>Bacteria</taxon>
        <taxon>Pseudomonadati</taxon>
        <taxon>Pseudomonadota</taxon>
        <taxon>Alphaproteobacteria</taxon>
        <taxon>Acetobacterales</taxon>
        <taxon>Acetobacteraceae</taxon>
        <taxon>Acetobacter</taxon>
    </lineage>
</organism>
<proteinExistence type="predicted"/>